<dbReference type="GO" id="GO:0098609">
    <property type="term" value="P:cell-cell adhesion"/>
    <property type="evidence" value="ECO:0007669"/>
    <property type="project" value="TreeGrafter"/>
</dbReference>
<feature type="non-terminal residue" evidence="9">
    <location>
        <position position="1056"/>
    </location>
</feature>
<feature type="domain" description="Ig-like" evidence="8">
    <location>
        <begin position="221"/>
        <end position="367"/>
    </location>
</feature>
<keyword evidence="4" id="KW-0325">Glycoprotein</keyword>
<dbReference type="InterPro" id="IPR051275">
    <property type="entry name" value="Cell_adhesion_signaling"/>
</dbReference>
<evidence type="ECO:0000256" key="1">
    <source>
        <dbReference type="ARBA" id="ARBA00004479"/>
    </source>
</evidence>
<dbReference type="InterPro" id="IPR036179">
    <property type="entry name" value="Ig-like_dom_sf"/>
</dbReference>
<evidence type="ECO:0000259" key="8">
    <source>
        <dbReference type="PROSITE" id="PS50835"/>
    </source>
</evidence>
<reference evidence="9 10" key="1">
    <citation type="submission" date="2015-03" db="EMBL/GenBank/DDBJ databases">
        <title>Draft genome of the nematode, Opisthorchis viverrini.</title>
        <authorList>
            <person name="Mitreva M."/>
        </authorList>
    </citation>
    <scope>NUCLEOTIDE SEQUENCE [LARGE SCALE GENOMIC DNA]</scope>
    <source>
        <strain evidence="9">Khon Kaen</strain>
    </source>
</reference>
<proteinExistence type="predicted"/>
<feature type="region of interest" description="Disordered" evidence="6">
    <location>
        <begin position="925"/>
        <end position="946"/>
    </location>
</feature>
<evidence type="ECO:0000256" key="4">
    <source>
        <dbReference type="ARBA" id="ARBA00023180"/>
    </source>
</evidence>
<dbReference type="PANTHER" id="PTHR11640:SF164">
    <property type="entry name" value="MAM DOMAIN-CONTAINING GLYCOSYLPHOSPHATIDYLINOSITOL ANCHOR PROTEIN 1"/>
    <property type="match status" value="1"/>
</dbReference>
<keyword evidence="3" id="KW-1015">Disulfide bond</keyword>
<evidence type="ECO:0000256" key="6">
    <source>
        <dbReference type="SAM" id="MobiDB-lite"/>
    </source>
</evidence>
<keyword evidence="7" id="KW-1133">Transmembrane helix</keyword>
<dbReference type="InterPro" id="IPR013783">
    <property type="entry name" value="Ig-like_fold"/>
</dbReference>
<dbReference type="PROSITE" id="PS50835">
    <property type="entry name" value="IG_LIKE"/>
    <property type="match status" value="1"/>
</dbReference>
<comment type="subcellular location">
    <subcellularLocation>
        <location evidence="1">Membrane</location>
        <topology evidence="1">Single-pass type I membrane protein</topology>
    </subcellularLocation>
</comment>
<evidence type="ECO:0000313" key="9">
    <source>
        <dbReference type="EMBL" id="OON22183.1"/>
    </source>
</evidence>
<dbReference type="InterPro" id="IPR007110">
    <property type="entry name" value="Ig-like_dom"/>
</dbReference>
<name>A0A1S8X6W7_OPIVI</name>
<keyword evidence="7" id="KW-0812">Transmembrane</keyword>
<dbReference type="CDD" id="cd00096">
    <property type="entry name" value="Ig"/>
    <property type="match status" value="1"/>
</dbReference>
<dbReference type="AlphaFoldDB" id="A0A1S8X6W7"/>
<dbReference type="Proteomes" id="UP000243686">
    <property type="component" value="Unassembled WGS sequence"/>
</dbReference>
<organism evidence="9 10">
    <name type="scientific">Opisthorchis viverrini</name>
    <name type="common">Southeast Asian liver fluke</name>
    <dbReference type="NCBI Taxonomy" id="6198"/>
    <lineage>
        <taxon>Eukaryota</taxon>
        <taxon>Metazoa</taxon>
        <taxon>Spiralia</taxon>
        <taxon>Lophotrochozoa</taxon>
        <taxon>Platyhelminthes</taxon>
        <taxon>Trematoda</taxon>
        <taxon>Digenea</taxon>
        <taxon>Opisthorchiida</taxon>
        <taxon>Opisthorchiata</taxon>
        <taxon>Opisthorchiidae</taxon>
        <taxon>Opisthorchis</taxon>
    </lineage>
</organism>
<dbReference type="GO" id="GO:0005886">
    <property type="term" value="C:plasma membrane"/>
    <property type="evidence" value="ECO:0007669"/>
    <property type="project" value="TreeGrafter"/>
</dbReference>
<feature type="compositionally biased region" description="Basic and acidic residues" evidence="6">
    <location>
        <begin position="933"/>
        <end position="946"/>
    </location>
</feature>
<dbReference type="GO" id="GO:0050839">
    <property type="term" value="F:cell adhesion molecule binding"/>
    <property type="evidence" value="ECO:0007669"/>
    <property type="project" value="TreeGrafter"/>
</dbReference>
<feature type="compositionally biased region" description="Polar residues" evidence="6">
    <location>
        <begin position="55"/>
        <end position="72"/>
    </location>
</feature>
<feature type="non-terminal residue" evidence="9">
    <location>
        <position position="1"/>
    </location>
</feature>
<gene>
    <name evidence="9" type="ORF">X801_01916</name>
</gene>
<evidence type="ECO:0000256" key="5">
    <source>
        <dbReference type="ARBA" id="ARBA00023319"/>
    </source>
</evidence>
<keyword evidence="10" id="KW-1185">Reference proteome</keyword>
<feature type="transmembrane region" description="Helical" evidence="7">
    <location>
        <begin position="725"/>
        <end position="748"/>
    </location>
</feature>
<protein>
    <recommendedName>
        <fullName evidence="8">Ig-like domain-containing protein</fullName>
    </recommendedName>
</protein>
<dbReference type="PANTHER" id="PTHR11640">
    <property type="entry name" value="NEPHRIN"/>
    <property type="match status" value="1"/>
</dbReference>
<feature type="region of interest" description="Disordered" evidence="6">
    <location>
        <begin position="50"/>
        <end position="74"/>
    </location>
</feature>
<evidence type="ECO:0000256" key="3">
    <source>
        <dbReference type="ARBA" id="ARBA00023157"/>
    </source>
</evidence>
<dbReference type="Gene3D" id="2.60.40.10">
    <property type="entry name" value="Immunoglobulins"/>
    <property type="match status" value="2"/>
</dbReference>
<dbReference type="SUPFAM" id="SSF48726">
    <property type="entry name" value="Immunoglobulin"/>
    <property type="match status" value="3"/>
</dbReference>
<dbReference type="GO" id="GO:0005911">
    <property type="term" value="C:cell-cell junction"/>
    <property type="evidence" value="ECO:0007669"/>
    <property type="project" value="TreeGrafter"/>
</dbReference>
<evidence type="ECO:0000256" key="2">
    <source>
        <dbReference type="ARBA" id="ARBA00023136"/>
    </source>
</evidence>
<sequence length="1056" mass="118423">RKNGNDVEFAVDFQNRYVIHSNGSLQIRNVNRHDSGQFTCYPQTKRLLNGENHESGNQISSNFMGANSSTDNPIREDEALQNSAQSAQATAYLTVHFIPDAFGRKRHPTYLGFNGPGRISCNIIASPPVEKVEWRKMDAVNAHINPMSVITPNRSKQRWPMLFDAGQLARTRDQNSDAVTYWYEWAFVVWEDAGFYQCRGQSRLGWSAWSDKFEIIVATPPTFSLRPPDILTVHKNSLVRLQCQADGFPPPKIKWVQSRPSAFQNDAYYTNIDGSESVQPTAHDDSLVDDTGKLVYNPTVSHTIAPSLPRTAEAAADGSLRLLVTEAIDVEGLFHCIAINVFGHVISTVKLLYSNSSKGNKDVREISFHLHPKLFGVWISWNASNALDSRLGKAILTPNQQTLLYHPASSPGVQACSHVIYYRIIRSEERWNSDSLKRFSCLIPVRVQPTAAENLWVGSLIPDEIYAFKMERWCKADAPSGQSKVVVVKTEHEDSPGSKFNAFLLETPDSPLQTNPPLPRPMELHLLFPKTIDQWTSGKLEDAYEHFILEWGAGPATNVQTGVTPVLHYRVEYLLRTANISRRVGNVTSDYPTNILWSFDSMNRWLTLAPVRAPATKFNFAPAEDSHVDGQQPYQKHLEELRFRVRSYGLMSRSEPSEELRIIQPVLGKILPALKATVHREHIAIERVLHAETTFTNLPEKVHHNTMNDESSITTPSSVGALDTLWYTLSYSLLGSLLLSLLLLVVIYGSRRIRHHRSNKKRITRNQEEAIALKNPRVPDSNASVPSSEHLMREVNMLHPTTRPFPPNSYKLIHFKKTCLSPDPCNWNNSSCLVHNYFKGNAKFEELHPIPVCCHSREGNCESCQSNWHGHSQTMIWKDDHYLASLDSPQTSISIASGNTNRSNNLILLDKPDSACTPKMLHQVNQSDVTASQRKDEQSEVDHKSRFVGDSTKASALLDLLVAPSASWMECSYGSTMPVSSPHLVKSLSTPPGAAFMLLPLYTDDSPKPLELSVLPCETYPLPIVTPVASPKEATNLYQTYCLVAKTELSEDQPGN</sequence>
<keyword evidence="2 7" id="KW-0472">Membrane</keyword>
<evidence type="ECO:0000256" key="7">
    <source>
        <dbReference type="SAM" id="Phobius"/>
    </source>
</evidence>
<accession>A0A1S8X6W7</accession>
<evidence type="ECO:0000313" key="10">
    <source>
        <dbReference type="Proteomes" id="UP000243686"/>
    </source>
</evidence>
<dbReference type="EMBL" id="KV891864">
    <property type="protein sequence ID" value="OON22183.1"/>
    <property type="molecule type" value="Genomic_DNA"/>
</dbReference>
<keyword evidence="5" id="KW-0393">Immunoglobulin domain</keyword>